<evidence type="ECO:0000256" key="2">
    <source>
        <dbReference type="ARBA" id="ARBA00023125"/>
    </source>
</evidence>
<dbReference type="InterPro" id="IPR001347">
    <property type="entry name" value="SIS_dom"/>
</dbReference>
<keyword evidence="7" id="KW-1185">Reference proteome</keyword>
<keyword evidence="2" id="KW-0238">DNA-binding</keyword>
<dbReference type="Pfam" id="PF01418">
    <property type="entry name" value="HTH_6"/>
    <property type="match status" value="1"/>
</dbReference>
<dbReference type="InterPro" id="IPR035472">
    <property type="entry name" value="RpiR-like_SIS"/>
</dbReference>
<dbReference type="PROSITE" id="PS51464">
    <property type="entry name" value="SIS"/>
    <property type="match status" value="1"/>
</dbReference>
<dbReference type="GO" id="GO:1901135">
    <property type="term" value="P:carbohydrate derivative metabolic process"/>
    <property type="evidence" value="ECO:0007669"/>
    <property type="project" value="InterPro"/>
</dbReference>
<feature type="domain" description="SIS" evidence="5">
    <location>
        <begin position="150"/>
        <end position="287"/>
    </location>
</feature>
<reference evidence="6 7" key="1">
    <citation type="submission" date="2017-06" db="EMBL/GenBank/DDBJ databases">
        <authorList>
            <person name="Kim H.J."/>
            <person name="Triplett B.A."/>
        </authorList>
    </citation>
    <scope>NUCLEOTIDE SEQUENCE [LARGE SCALE GENOMIC DNA]</scope>
    <source>
        <strain evidence="6 7">DSM 29339</strain>
    </source>
</reference>
<dbReference type="Gene3D" id="1.10.10.10">
    <property type="entry name" value="Winged helix-like DNA-binding domain superfamily/Winged helix DNA-binding domain"/>
    <property type="match status" value="1"/>
</dbReference>
<dbReference type="InterPro" id="IPR036388">
    <property type="entry name" value="WH-like_DNA-bd_sf"/>
</dbReference>
<organism evidence="6 7">
    <name type="scientific">Tropicimonas sediminicola</name>
    <dbReference type="NCBI Taxonomy" id="1031541"/>
    <lineage>
        <taxon>Bacteria</taxon>
        <taxon>Pseudomonadati</taxon>
        <taxon>Pseudomonadota</taxon>
        <taxon>Alphaproteobacteria</taxon>
        <taxon>Rhodobacterales</taxon>
        <taxon>Roseobacteraceae</taxon>
        <taxon>Tropicimonas</taxon>
    </lineage>
</organism>
<dbReference type="GO" id="GO:0097367">
    <property type="term" value="F:carbohydrate derivative binding"/>
    <property type="evidence" value="ECO:0007669"/>
    <property type="project" value="InterPro"/>
</dbReference>
<dbReference type="SUPFAM" id="SSF46689">
    <property type="entry name" value="Homeodomain-like"/>
    <property type="match status" value="1"/>
</dbReference>
<evidence type="ECO:0000259" key="4">
    <source>
        <dbReference type="PROSITE" id="PS51071"/>
    </source>
</evidence>
<dbReference type="SUPFAM" id="SSF53697">
    <property type="entry name" value="SIS domain"/>
    <property type="match status" value="1"/>
</dbReference>
<evidence type="ECO:0000313" key="7">
    <source>
        <dbReference type="Proteomes" id="UP000198426"/>
    </source>
</evidence>
<dbReference type="OrthoDB" id="9814005at2"/>
<dbReference type="Pfam" id="PF01380">
    <property type="entry name" value="SIS"/>
    <property type="match status" value="1"/>
</dbReference>
<dbReference type="EMBL" id="FZOY01000005">
    <property type="protein sequence ID" value="SNT02179.1"/>
    <property type="molecule type" value="Genomic_DNA"/>
</dbReference>
<name>A0A239J8S0_9RHOB</name>
<dbReference type="InterPro" id="IPR009057">
    <property type="entry name" value="Homeodomain-like_sf"/>
</dbReference>
<keyword evidence="1" id="KW-0805">Transcription regulation</keyword>
<protein>
    <submittedName>
        <fullName evidence="6">Transcriptional regulator, RpiR family</fullName>
    </submittedName>
</protein>
<dbReference type="InterPro" id="IPR000281">
    <property type="entry name" value="HTH_RpiR"/>
</dbReference>
<dbReference type="PANTHER" id="PTHR30514">
    <property type="entry name" value="GLUCOKINASE"/>
    <property type="match status" value="1"/>
</dbReference>
<proteinExistence type="predicted"/>
<evidence type="ECO:0000256" key="3">
    <source>
        <dbReference type="ARBA" id="ARBA00023163"/>
    </source>
</evidence>
<dbReference type="Gene3D" id="3.40.50.10490">
    <property type="entry name" value="Glucose-6-phosphate isomerase like protein, domain 1"/>
    <property type="match status" value="1"/>
</dbReference>
<dbReference type="RefSeq" id="WP_089233736.1">
    <property type="nucleotide sequence ID" value="NZ_FZOY01000005.1"/>
</dbReference>
<gene>
    <name evidence="6" type="ORF">SAMN05421757_105157</name>
</gene>
<evidence type="ECO:0000256" key="1">
    <source>
        <dbReference type="ARBA" id="ARBA00023015"/>
    </source>
</evidence>
<evidence type="ECO:0000259" key="5">
    <source>
        <dbReference type="PROSITE" id="PS51464"/>
    </source>
</evidence>
<dbReference type="GO" id="GO:0003700">
    <property type="term" value="F:DNA-binding transcription factor activity"/>
    <property type="evidence" value="ECO:0007669"/>
    <property type="project" value="InterPro"/>
</dbReference>
<dbReference type="GO" id="GO:0003677">
    <property type="term" value="F:DNA binding"/>
    <property type="evidence" value="ECO:0007669"/>
    <property type="project" value="UniProtKB-KW"/>
</dbReference>
<feature type="domain" description="HTH rpiR-type" evidence="4">
    <location>
        <begin position="16"/>
        <end position="92"/>
    </location>
</feature>
<dbReference type="PROSITE" id="PS51071">
    <property type="entry name" value="HTH_RPIR"/>
    <property type="match status" value="1"/>
</dbReference>
<accession>A0A239J8S0</accession>
<sequence length="301" mass="33344">MPQAESSSRPEIANFDDLVARLSEPELRLPKRLKQVAKFVLNNPEDTAIYSIVELSRMADVPISTFTRFSKELGFAGFSEFQSVFRQRLLGPKTTDTDRRRALADTPLRDTTSGIDLDDPNAVFDAFIHAGIDTLLRLEDEVDRSVLADFVSTLAEARTIHIVSARGAFGVGAYCFYGFSQVGKHANLIDNTGAMRAEQIRFMQPEDVALVITFDDYTAETLEIAEKVVAKGHRLLCITDNEMSPAARIASHALYVREGHLGHFRLQIPAMALCQSLIVSVGRKVSRGSRKQQRSQAADPS</sequence>
<keyword evidence="3" id="KW-0804">Transcription</keyword>
<dbReference type="PANTHER" id="PTHR30514:SF20">
    <property type="entry name" value="TRANSCRIPTIONAL REGULATOR"/>
    <property type="match status" value="1"/>
</dbReference>
<dbReference type="InterPro" id="IPR046348">
    <property type="entry name" value="SIS_dom_sf"/>
</dbReference>
<dbReference type="InterPro" id="IPR047640">
    <property type="entry name" value="RpiR-like"/>
</dbReference>
<dbReference type="AlphaFoldDB" id="A0A239J8S0"/>
<dbReference type="Proteomes" id="UP000198426">
    <property type="component" value="Unassembled WGS sequence"/>
</dbReference>
<dbReference type="CDD" id="cd05013">
    <property type="entry name" value="SIS_RpiR"/>
    <property type="match status" value="1"/>
</dbReference>
<evidence type="ECO:0000313" key="6">
    <source>
        <dbReference type="EMBL" id="SNT02179.1"/>
    </source>
</evidence>